<evidence type="ECO:0000256" key="2">
    <source>
        <dbReference type="ARBA" id="ARBA00023125"/>
    </source>
</evidence>
<comment type="caution">
    <text evidence="5">The sequence shown here is derived from an EMBL/GenBank/DDBJ whole genome shotgun (WGS) entry which is preliminary data.</text>
</comment>
<proteinExistence type="predicted"/>
<keyword evidence="1" id="KW-0805">Transcription regulation</keyword>
<dbReference type="Gene3D" id="1.10.260.40">
    <property type="entry name" value="lambda repressor-like DNA-binding domains"/>
    <property type="match status" value="1"/>
</dbReference>
<evidence type="ECO:0000313" key="6">
    <source>
        <dbReference type="Proteomes" id="UP001299970"/>
    </source>
</evidence>
<evidence type="ECO:0000313" key="5">
    <source>
        <dbReference type="EMBL" id="MCH6168722.1"/>
    </source>
</evidence>
<dbReference type="InterPro" id="IPR046335">
    <property type="entry name" value="LacI/GalR-like_sensor"/>
</dbReference>
<gene>
    <name evidence="5" type="ORF">MMF94_23770</name>
</gene>
<dbReference type="Gene3D" id="3.40.50.2300">
    <property type="match status" value="2"/>
</dbReference>
<keyword evidence="2" id="KW-0238">DNA-binding</keyword>
<name>A0ABS9TJM7_9PSEU</name>
<dbReference type="PANTHER" id="PTHR30146">
    <property type="entry name" value="LACI-RELATED TRANSCRIPTIONAL REPRESSOR"/>
    <property type="match status" value="1"/>
</dbReference>
<dbReference type="CDD" id="cd01392">
    <property type="entry name" value="HTH_LacI"/>
    <property type="match status" value="1"/>
</dbReference>
<dbReference type="SMART" id="SM00354">
    <property type="entry name" value="HTH_LACI"/>
    <property type="match status" value="1"/>
</dbReference>
<dbReference type="InterPro" id="IPR000843">
    <property type="entry name" value="HTH_LacI"/>
</dbReference>
<organism evidence="5 6">
    <name type="scientific">Pseudonocardia alaniniphila</name>
    <dbReference type="NCBI Taxonomy" id="75291"/>
    <lineage>
        <taxon>Bacteria</taxon>
        <taxon>Bacillati</taxon>
        <taxon>Actinomycetota</taxon>
        <taxon>Actinomycetes</taxon>
        <taxon>Pseudonocardiales</taxon>
        <taxon>Pseudonocardiaceae</taxon>
        <taxon>Pseudonocardia</taxon>
    </lineage>
</organism>
<keyword evidence="6" id="KW-1185">Reference proteome</keyword>
<evidence type="ECO:0000259" key="4">
    <source>
        <dbReference type="PROSITE" id="PS50932"/>
    </source>
</evidence>
<evidence type="ECO:0000256" key="1">
    <source>
        <dbReference type="ARBA" id="ARBA00023015"/>
    </source>
</evidence>
<dbReference type="Proteomes" id="UP001299970">
    <property type="component" value="Unassembled WGS sequence"/>
</dbReference>
<keyword evidence="3" id="KW-0804">Transcription</keyword>
<accession>A0ABS9TJM7</accession>
<dbReference type="PROSITE" id="PS50932">
    <property type="entry name" value="HTH_LACI_2"/>
    <property type="match status" value="1"/>
</dbReference>
<feature type="domain" description="HTH lacI-type" evidence="4">
    <location>
        <begin position="1"/>
        <end position="53"/>
    </location>
</feature>
<dbReference type="InterPro" id="IPR028082">
    <property type="entry name" value="Peripla_BP_I"/>
</dbReference>
<dbReference type="EMBL" id="JAKXMK010000020">
    <property type="protein sequence ID" value="MCH6168722.1"/>
    <property type="molecule type" value="Genomic_DNA"/>
</dbReference>
<protein>
    <submittedName>
        <fullName evidence="5">LacI family transcriptional regulator</fullName>
    </submittedName>
</protein>
<dbReference type="SUPFAM" id="SSF47413">
    <property type="entry name" value="lambda repressor-like DNA-binding domains"/>
    <property type="match status" value="1"/>
</dbReference>
<sequence>MKDVAAHARVSLGTVSNVLNRPELVSERTRKRVLAAISELGFVRNESARQLRGGGSRTLAYVVLDAANPFFTDVARGVQDAADAAGLALFLCNSGEDQERQAAYLDLLEQQRVEGVLITPVDAADPRITALARRGTPVVIVDRGAGPQHCSVTVDDQLGGELAVTHLLDSGHRRIAFVGGPRSIGQVRDRIAGAERAIARAGTGELTVLETPRLDVAQGRRAGERLAGLPAAHRPTAAFCANDLLALGLLQQMVRLGLRVPEDIAIVGYDDIEFAEAAAVPLTSVAQPRHRLGRTAAELLLAEARNPETHEHQQVMFAPELVVRASTRLGGAVRSTTVA</sequence>
<dbReference type="SUPFAM" id="SSF53822">
    <property type="entry name" value="Periplasmic binding protein-like I"/>
    <property type="match status" value="1"/>
</dbReference>
<dbReference type="CDD" id="cd06293">
    <property type="entry name" value="PBP1_LacI-like"/>
    <property type="match status" value="1"/>
</dbReference>
<dbReference type="Pfam" id="PF13377">
    <property type="entry name" value="Peripla_BP_3"/>
    <property type="match status" value="1"/>
</dbReference>
<evidence type="ECO:0000256" key="3">
    <source>
        <dbReference type="ARBA" id="ARBA00023163"/>
    </source>
</evidence>
<dbReference type="Pfam" id="PF00356">
    <property type="entry name" value="LacI"/>
    <property type="match status" value="1"/>
</dbReference>
<reference evidence="5 6" key="1">
    <citation type="submission" date="2022-03" db="EMBL/GenBank/DDBJ databases">
        <title>Pseudonocardia alaer sp. nov., a novel actinomycete isolated from reed forest soil.</title>
        <authorList>
            <person name="Wang L."/>
        </authorList>
    </citation>
    <scope>NUCLEOTIDE SEQUENCE [LARGE SCALE GENOMIC DNA]</scope>
    <source>
        <strain evidence="5 6">Y-16303</strain>
    </source>
</reference>
<dbReference type="PROSITE" id="PS00356">
    <property type="entry name" value="HTH_LACI_1"/>
    <property type="match status" value="1"/>
</dbReference>
<dbReference type="RefSeq" id="WP_241039383.1">
    <property type="nucleotide sequence ID" value="NZ_BAAAJF010000022.1"/>
</dbReference>
<dbReference type="PANTHER" id="PTHR30146:SF109">
    <property type="entry name" value="HTH-TYPE TRANSCRIPTIONAL REGULATOR GALS"/>
    <property type="match status" value="1"/>
</dbReference>
<dbReference type="InterPro" id="IPR010982">
    <property type="entry name" value="Lambda_DNA-bd_dom_sf"/>
</dbReference>